<sequence>MKLSEKNQELLDRLYPEGYEIKKVELKNGKVIDEADNYHILFVKRIPTP</sequence>
<reference evidence="1" key="1">
    <citation type="journal article" date="2014" name="Front. Microbiol.">
        <title>High frequency of phylogenetically diverse reductive dehalogenase-homologous genes in deep subseafloor sedimentary metagenomes.</title>
        <authorList>
            <person name="Kawai M."/>
            <person name="Futagami T."/>
            <person name="Toyoda A."/>
            <person name="Takaki Y."/>
            <person name="Nishi S."/>
            <person name="Hori S."/>
            <person name="Arai W."/>
            <person name="Tsubouchi T."/>
            <person name="Morono Y."/>
            <person name="Uchiyama I."/>
            <person name="Ito T."/>
            <person name="Fujiyama A."/>
            <person name="Inagaki F."/>
            <person name="Takami H."/>
        </authorList>
    </citation>
    <scope>NUCLEOTIDE SEQUENCE</scope>
    <source>
        <strain evidence="1">Expedition CK06-06</strain>
    </source>
</reference>
<gene>
    <name evidence="1" type="ORF">S01H1_51282</name>
</gene>
<evidence type="ECO:0000313" key="1">
    <source>
        <dbReference type="EMBL" id="GAG21943.1"/>
    </source>
</evidence>
<feature type="non-terminal residue" evidence="1">
    <location>
        <position position="49"/>
    </location>
</feature>
<comment type="caution">
    <text evidence="1">The sequence shown here is derived from an EMBL/GenBank/DDBJ whole genome shotgun (WGS) entry which is preliminary data.</text>
</comment>
<proteinExistence type="predicted"/>
<accession>X0WBJ2</accession>
<protein>
    <submittedName>
        <fullName evidence="1">Uncharacterized protein</fullName>
    </submittedName>
</protein>
<dbReference type="EMBL" id="BARS01033091">
    <property type="protein sequence ID" value="GAG21943.1"/>
    <property type="molecule type" value="Genomic_DNA"/>
</dbReference>
<name>X0WBJ2_9ZZZZ</name>
<organism evidence="1">
    <name type="scientific">marine sediment metagenome</name>
    <dbReference type="NCBI Taxonomy" id="412755"/>
    <lineage>
        <taxon>unclassified sequences</taxon>
        <taxon>metagenomes</taxon>
        <taxon>ecological metagenomes</taxon>
    </lineage>
</organism>
<dbReference type="AlphaFoldDB" id="X0WBJ2"/>